<organism evidence="2 3">
    <name type="scientific">Okapia johnstoni papillomavirus 1</name>
    <dbReference type="NCBI Taxonomy" id="2304449"/>
    <lineage>
        <taxon>Viruses</taxon>
        <taxon>Monodnaviria</taxon>
        <taxon>Shotokuvirae</taxon>
        <taxon>Cossaviricota</taxon>
        <taxon>Papovaviricetes</taxon>
        <taxon>Zurhausenvirales</taxon>
        <taxon>Papillomaviridae</taxon>
    </lineage>
</organism>
<feature type="region of interest" description="Disordered" evidence="1">
    <location>
        <begin position="93"/>
        <end position="112"/>
    </location>
</feature>
<evidence type="ECO:0000256" key="1">
    <source>
        <dbReference type="SAM" id="MobiDB-lite"/>
    </source>
</evidence>
<accession>A0A346LUY5</accession>
<proteinExistence type="predicted"/>
<dbReference type="EMBL" id="MH049343">
    <property type="protein sequence ID" value="AXQ00535.1"/>
    <property type="molecule type" value="Genomic_DNA"/>
</dbReference>
<name>A0A346LUY5_9PAPI</name>
<dbReference type="Proteomes" id="UP001240038">
    <property type="component" value="Segment"/>
</dbReference>
<evidence type="ECO:0000313" key="3">
    <source>
        <dbReference type="Proteomes" id="UP001240038"/>
    </source>
</evidence>
<reference evidence="2" key="1">
    <citation type="journal article" date="2018" name="Vet. Microbiol.">
        <title>Detection and Characterization of Okapi (Okapia johnstoni)-specific Papillomavirus type 1 (OjPV1).</title>
        <authorList>
            <person name="Ramsauer A.S."/>
            <person name="Kubacki J."/>
            <person name="Welle M."/>
            <person name="Bachofen C."/>
            <person name="Fraefel C."/>
            <person name="Hoby S."/>
            <person name="Tobler K."/>
            <person name="Wenker C."/>
        </authorList>
    </citation>
    <scope>NUCLEOTIDE SEQUENCE</scope>
    <source>
        <strain evidence="2">BS 2017</strain>
    </source>
</reference>
<evidence type="ECO:0000313" key="2">
    <source>
        <dbReference type="EMBL" id="AXQ00535.1"/>
    </source>
</evidence>
<feature type="region of interest" description="Disordered" evidence="1">
    <location>
        <begin position="1"/>
        <end position="38"/>
    </location>
</feature>
<protein>
    <submittedName>
        <fullName evidence="2">E4 protein</fullName>
    </submittedName>
</protein>
<sequence>GSTAILTNLIPPRPLETRLTEPGNHQLTHEEEKKPSQPSLLLLEQTEQVVGLAEAAALGYALVLARTPTTYLSARGSLNSALPPPRCRARYRKSWNEGRKYKRNRRVQIQLK</sequence>
<feature type="non-terminal residue" evidence="2">
    <location>
        <position position="1"/>
    </location>
</feature>